<protein>
    <recommendedName>
        <fullName evidence="3">Glycine dehydrogenase</fullName>
    </recommendedName>
</protein>
<gene>
    <name evidence="1" type="ORF">C5O00_02540</name>
</gene>
<accession>A0A2S0HU09</accession>
<dbReference type="Proteomes" id="UP000238442">
    <property type="component" value="Chromosome"/>
</dbReference>
<sequence length="82" mass="9661">MNIGILFNCGEAAHICDKSQYQESSFFERILMKLHQMMCRVCREHSSENTKLTEIIEKADLKTMPEDKKENIRKIIQQEISK</sequence>
<evidence type="ECO:0000313" key="2">
    <source>
        <dbReference type="Proteomes" id="UP000238442"/>
    </source>
</evidence>
<name>A0A2S0HU09_9FLAO</name>
<keyword evidence="2" id="KW-1185">Reference proteome</keyword>
<reference evidence="1 2" key="1">
    <citation type="submission" date="2018-02" db="EMBL/GenBank/DDBJ databases">
        <title>Genomic analysis of the strain RR4-38 isolated from a seawater recirculating aquaculture system.</title>
        <authorList>
            <person name="Kim Y.-S."/>
            <person name="Jang Y.H."/>
            <person name="Kim K.-H."/>
        </authorList>
    </citation>
    <scope>NUCLEOTIDE SEQUENCE [LARGE SCALE GENOMIC DNA]</scope>
    <source>
        <strain evidence="1 2">RR4-38</strain>
    </source>
</reference>
<dbReference type="RefSeq" id="WP_105214668.1">
    <property type="nucleotide sequence ID" value="NZ_CP027062.1"/>
</dbReference>
<dbReference type="OrthoDB" id="1262821at2"/>
<organism evidence="1 2">
    <name type="scientific">Pukyongia salina</name>
    <dbReference type="NCBI Taxonomy" id="2094025"/>
    <lineage>
        <taxon>Bacteria</taxon>
        <taxon>Pseudomonadati</taxon>
        <taxon>Bacteroidota</taxon>
        <taxon>Flavobacteriia</taxon>
        <taxon>Flavobacteriales</taxon>
        <taxon>Flavobacteriaceae</taxon>
        <taxon>Pukyongia</taxon>
    </lineage>
</organism>
<proteinExistence type="predicted"/>
<dbReference type="AlphaFoldDB" id="A0A2S0HU09"/>
<evidence type="ECO:0000313" key="1">
    <source>
        <dbReference type="EMBL" id="AVI50106.1"/>
    </source>
</evidence>
<dbReference type="KEGG" id="aue:C5O00_02540"/>
<dbReference type="EMBL" id="CP027062">
    <property type="protein sequence ID" value="AVI50106.1"/>
    <property type="molecule type" value="Genomic_DNA"/>
</dbReference>
<evidence type="ECO:0008006" key="3">
    <source>
        <dbReference type="Google" id="ProtNLM"/>
    </source>
</evidence>